<protein>
    <submittedName>
        <fullName evidence="2">Uncharacterized protein</fullName>
    </submittedName>
</protein>
<evidence type="ECO:0000313" key="2">
    <source>
        <dbReference type="EMBL" id="KAF6211500.1"/>
    </source>
</evidence>
<feature type="region of interest" description="Disordered" evidence="1">
    <location>
        <begin position="1"/>
        <end position="29"/>
    </location>
</feature>
<name>A0A8S9XR50_APOLU</name>
<dbReference type="Proteomes" id="UP000466442">
    <property type="component" value="Unassembled WGS sequence"/>
</dbReference>
<gene>
    <name evidence="2" type="ORF">GE061_012012</name>
</gene>
<proteinExistence type="predicted"/>
<accession>A0A8S9XR50</accession>
<keyword evidence="3" id="KW-1185">Reference proteome</keyword>
<organism evidence="2 3">
    <name type="scientific">Apolygus lucorum</name>
    <name type="common">Small green plant bug</name>
    <name type="synonym">Lygocoris lucorum</name>
    <dbReference type="NCBI Taxonomy" id="248454"/>
    <lineage>
        <taxon>Eukaryota</taxon>
        <taxon>Metazoa</taxon>
        <taxon>Ecdysozoa</taxon>
        <taxon>Arthropoda</taxon>
        <taxon>Hexapoda</taxon>
        <taxon>Insecta</taxon>
        <taxon>Pterygota</taxon>
        <taxon>Neoptera</taxon>
        <taxon>Paraneoptera</taxon>
        <taxon>Hemiptera</taxon>
        <taxon>Heteroptera</taxon>
        <taxon>Panheteroptera</taxon>
        <taxon>Cimicomorpha</taxon>
        <taxon>Miridae</taxon>
        <taxon>Mirini</taxon>
        <taxon>Apolygus</taxon>
    </lineage>
</organism>
<reference evidence="2" key="1">
    <citation type="journal article" date="2021" name="Mol. Ecol. Resour.">
        <title>Apolygus lucorum genome provides insights into omnivorousness and mesophyll feeding.</title>
        <authorList>
            <person name="Liu Y."/>
            <person name="Liu H."/>
            <person name="Wang H."/>
            <person name="Huang T."/>
            <person name="Liu B."/>
            <person name="Yang B."/>
            <person name="Yin L."/>
            <person name="Li B."/>
            <person name="Zhang Y."/>
            <person name="Zhang S."/>
            <person name="Jiang F."/>
            <person name="Zhang X."/>
            <person name="Ren Y."/>
            <person name="Wang B."/>
            <person name="Wang S."/>
            <person name="Lu Y."/>
            <person name="Wu K."/>
            <person name="Fan W."/>
            <person name="Wang G."/>
        </authorList>
    </citation>
    <scope>NUCLEOTIDE SEQUENCE</scope>
    <source>
        <strain evidence="2">12Hb</strain>
    </source>
</reference>
<dbReference type="EMBL" id="WIXP02000004">
    <property type="protein sequence ID" value="KAF6211500.1"/>
    <property type="molecule type" value="Genomic_DNA"/>
</dbReference>
<sequence length="80" mass="8992">MVGEHPEGGRSLQVYQPVEEVPHSPPLPQSSQCLCPSNVSAPARLDYRISRYNNDCCDLTYSNHRTILVTLIAHWTESII</sequence>
<evidence type="ECO:0000313" key="3">
    <source>
        <dbReference type="Proteomes" id="UP000466442"/>
    </source>
</evidence>
<comment type="caution">
    <text evidence="2">The sequence shown here is derived from an EMBL/GenBank/DDBJ whole genome shotgun (WGS) entry which is preliminary data.</text>
</comment>
<dbReference type="AlphaFoldDB" id="A0A8S9XR50"/>
<evidence type="ECO:0000256" key="1">
    <source>
        <dbReference type="SAM" id="MobiDB-lite"/>
    </source>
</evidence>